<dbReference type="InterPro" id="IPR007963">
    <property type="entry name" value="Peptidase_M61_catalytic"/>
</dbReference>
<dbReference type="Pfam" id="PF13180">
    <property type="entry name" value="PDZ_2"/>
    <property type="match status" value="1"/>
</dbReference>
<dbReference type="Gene3D" id="1.10.390.10">
    <property type="entry name" value="Neutral Protease Domain 2"/>
    <property type="match status" value="1"/>
</dbReference>
<dbReference type="InterPro" id="IPR040756">
    <property type="entry name" value="Peptidase_M61_N"/>
</dbReference>
<reference evidence="2" key="1">
    <citation type="journal article" date="2014" name="Int. J. Syst. Evol. Microbiol.">
        <title>Complete genome sequence of Corynebacterium casei LMG S-19264T (=DSM 44701T), isolated from a smear-ripened cheese.</title>
        <authorList>
            <consortium name="US DOE Joint Genome Institute (JGI-PGF)"/>
            <person name="Walter F."/>
            <person name="Albersmeier A."/>
            <person name="Kalinowski J."/>
            <person name="Ruckert C."/>
        </authorList>
    </citation>
    <scope>NUCLEOTIDE SEQUENCE</scope>
    <source>
        <strain evidence="2">KCTC 22164</strain>
    </source>
</reference>
<dbReference type="Gene3D" id="2.60.40.3650">
    <property type="match status" value="1"/>
</dbReference>
<dbReference type="SUPFAM" id="SSF55486">
    <property type="entry name" value="Metalloproteases ('zincins'), catalytic domain"/>
    <property type="match status" value="1"/>
</dbReference>
<gene>
    <name evidence="2" type="ORF">GCM10007391_22730</name>
</gene>
<dbReference type="PROSITE" id="PS50106">
    <property type="entry name" value="PDZ"/>
    <property type="match status" value="1"/>
</dbReference>
<protein>
    <submittedName>
        <fullName evidence="2">Peptidase M61</fullName>
    </submittedName>
</protein>
<proteinExistence type="predicted"/>
<evidence type="ECO:0000259" key="1">
    <source>
        <dbReference type="PROSITE" id="PS50106"/>
    </source>
</evidence>
<dbReference type="InterPro" id="IPR024191">
    <property type="entry name" value="Peptidase_M61"/>
</dbReference>
<dbReference type="SMART" id="SM00228">
    <property type="entry name" value="PDZ"/>
    <property type="match status" value="1"/>
</dbReference>
<accession>A0A918N023</accession>
<dbReference type="PIRSF" id="PIRSF016493">
    <property type="entry name" value="Glycyl_aminpptds"/>
    <property type="match status" value="1"/>
</dbReference>
<keyword evidence="3" id="KW-1185">Reference proteome</keyword>
<dbReference type="Pfam" id="PF17899">
    <property type="entry name" value="Peptidase_M61_N"/>
    <property type="match status" value="1"/>
</dbReference>
<dbReference type="RefSeq" id="WP_189406570.1">
    <property type="nucleotide sequence ID" value="NZ_BMXP01000005.1"/>
</dbReference>
<dbReference type="EMBL" id="BMXP01000005">
    <property type="protein sequence ID" value="GGW88295.1"/>
    <property type="molecule type" value="Genomic_DNA"/>
</dbReference>
<reference evidence="2" key="2">
    <citation type="submission" date="2020-09" db="EMBL/GenBank/DDBJ databases">
        <authorList>
            <person name="Sun Q."/>
            <person name="Kim S."/>
        </authorList>
    </citation>
    <scope>NUCLEOTIDE SEQUENCE</scope>
    <source>
        <strain evidence="2">KCTC 22164</strain>
    </source>
</reference>
<evidence type="ECO:0000313" key="3">
    <source>
        <dbReference type="Proteomes" id="UP000631300"/>
    </source>
</evidence>
<dbReference type="InterPro" id="IPR036034">
    <property type="entry name" value="PDZ_sf"/>
</dbReference>
<dbReference type="SUPFAM" id="SSF50156">
    <property type="entry name" value="PDZ domain-like"/>
    <property type="match status" value="1"/>
</dbReference>
<dbReference type="Gene3D" id="2.30.42.10">
    <property type="match status" value="1"/>
</dbReference>
<dbReference type="InterPro" id="IPR001478">
    <property type="entry name" value="PDZ"/>
</dbReference>
<sequence length="593" mass="66161">MFKNNALLHYHLAVHSWEQHTFRVTLSIPAHDSNTLSLTLPAWIPGSYMIRDFARQIIRLQATDENGTVLLSHKQDKQTWEIATHGQPVQISYDVFAFDLSVRSAYINDEYAFCNGTSVFLQIKEATHLPCTLTINAPEDTAKSVHTSMAQIPDTAFTYNAGNYDELIDHPIFIGRCVTRDIVVNDVTFTLLFSGEPVLALDRIARDLVPVCEHHMQLFGDPQPIQHYLFMTLLSSSGFGGLEHRNSTALLFPRGDLPMPGEEGTTDSYINFLSLCSHELFHTWNVKRIKPALMVAPDLSKEAYTPQLWIYEGFTSFYDDLTLARSGVVSPQKYLDILSAHLTRVLQGAGRHKQSAAESSFDAWTRFYKQDANSPNHIVSYYTKGGIIAFGLDLLLRRKSDGRVSLDTLMQHLWNDYGKDESGTPDEVIESLCHRAFGIDVSDYLSAVVYGTEDVPLQEYLSDIGLALHFRCRQSSDDKGGHKPDSTGNRHQLGASVKSAAMGVTVLQVAEGLAAEQAGLQINDTIIAADGTVVDDKLLQRYLNASASASLSLTVARDGRLIHCDLPVLRAREDVGYFTIEDTQRFERWLGLI</sequence>
<dbReference type="AlphaFoldDB" id="A0A918N023"/>
<dbReference type="Proteomes" id="UP000631300">
    <property type="component" value="Unassembled WGS sequence"/>
</dbReference>
<name>A0A918N023_9ALTE</name>
<dbReference type="Pfam" id="PF05299">
    <property type="entry name" value="Peptidase_M61"/>
    <property type="match status" value="1"/>
</dbReference>
<feature type="domain" description="PDZ" evidence="1">
    <location>
        <begin position="485"/>
        <end position="557"/>
    </location>
</feature>
<dbReference type="InterPro" id="IPR027268">
    <property type="entry name" value="Peptidase_M4/M1_CTD_sf"/>
</dbReference>
<evidence type="ECO:0000313" key="2">
    <source>
        <dbReference type="EMBL" id="GGW88295.1"/>
    </source>
</evidence>
<comment type="caution">
    <text evidence="2">The sequence shown here is derived from an EMBL/GenBank/DDBJ whole genome shotgun (WGS) entry which is preliminary data.</text>
</comment>
<organism evidence="2 3">
    <name type="scientific">Alteromonas halophila</name>
    <dbReference type="NCBI Taxonomy" id="516698"/>
    <lineage>
        <taxon>Bacteria</taxon>
        <taxon>Pseudomonadati</taxon>
        <taxon>Pseudomonadota</taxon>
        <taxon>Gammaproteobacteria</taxon>
        <taxon>Alteromonadales</taxon>
        <taxon>Alteromonadaceae</taxon>
        <taxon>Alteromonas/Salinimonas group</taxon>
        <taxon>Alteromonas</taxon>
    </lineage>
</organism>